<dbReference type="Gene3D" id="2.40.160.10">
    <property type="entry name" value="Porin"/>
    <property type="match status" value="1"/>
</dbReference>
<keyword evidence="5" id="KW-0812">Transmembrane</keyword>
<keyword evidence="10" id="KW-0998">Cell outer membrane</keyword>
<reference evidence="13 16" key="2">
    <citation type="submission" date="2020-04" db="EMBL/GenBank/DDBJ databases">
        <authorList>
            <person name="De Canck E."/>
        </authorList>
    </citation>
    <scope>NUCLEOTIDE SEQUENCE [LARGE SCALE GENOMIC DNA]</scope>
    <source>
        <strain evidence="13 16">LMG 29660</strain>
    </source>
</reference>
<accession>A0A1X1PKA3</accession>
<evidence type="ECO:0000313" key="15">
    <source>
        <dbReference type="Proteomes" id="UP000193146"/>
    </source>
</evidence>
<dbReference type="Pfam" id="PF13609">
    <property type="entry name" value="Porin_4"/>
    <property type="match status" value="1"/>
</dbReference>
<dbReference type="PRINTS" id="PR00184">
    <property type="entry name" value="NEISSPPORIN"/>
</dbReference>
<dbReference type="Proteomes" id="UP000193146">
    <property type="component" value="Unassembled WGS sequence"/>
</dbReference>
<proteinExistence type="predicted"/>
<evidence type="ECO:0000256" key="6">
    <source>
        <dbReference type="ARBA" id="ARBA00022729"/>
    </source>
</evidence>
<dbReference type="OrthoDB" id="6975458at2"/>
<evidence type="ECO:0000256" key="9">
    <source>
        <dbReference type="ARBA" id="ARBA00023136"/>
    </source>
</evidence>
<dbReference type="GO" id="GO:0015288">
    <property type="term" value="F:porin activity"/>
    <property type="evidence" value="ECO:0007669"/>
    <property type="project" value="UniProtKB-KW"/>
</dbReference>
<evidence type="ECO:0000256" key="5">
    <source>
        <dbReference type="ARBA" id="ARBA00022692"/>
    </source>
</evidence>
<evidence type="ECO:0000256" key="2">
    <source>
        <dbReference type="ARBA" id="ARBA00011233"/>
    </source>
</evidence>
<dbReference type="GO" id="GO:0009279">
    <property type="term" value="C:cell outer membrane"/>
    <property type="evidence" value="ECO:0007669"/>
    <property type="project" value="UniProtKB-SubCell"/>
</dbReference>
<name>A0A1X1PKA3_9BURK</name>
<organism evidence="14 15">
    <name type="scientific">Burkholderia puraquae</name>
    <dbReference type="NCBI Taxonomy" id="1904757"/>
    <lineage>
        <taxon>Bacteria</taxon>
        <taxon>Pseudomonadati</taxon>
        <taxon>Pseudomonadota</taxon>
        <taxon>Betaproteobacteria</taxon>
        <taxon>Burkholderiales</taxon>
        <taxon>Burkholderiaceae</taxon>
        <taxon>Burkholderia</taxon>
        <taxon>Burkholderia cepacia complex</taxon>
    </lineage>
</organism>
<dbReference type="InterPro" id="IPR002299">
    <property type="entry name" value="Porin_Neis"/>
</dbReference>
<dbReference type="Proteomes" id="UP000494135">
    <property type="component" value="Unassembled WGS sequence"/>
</dbReference>
<dbReference type="CDD" id="cd00342">
    <property type="entry name" value="gram_neg_porins"/>
    <property type="match status" value="1"/>
</dbReference>
<dbReference type="InterPro" id="IPR033900">
    <property type="entry name" value="Gram_neg_porin_domain"/>
</dbReference>
<feature type="domain" description="Porin" evidence="12">
    <location>
        <begin position="9"/>
        <end position="336"/>
    </location>
</feature>
<evidence type="ECO:0000256" key="4">
    <source>
        <dbReference type="ARBA" id="ARBA00022452"/>
    </source>
</evidence>
<dbReference type="GO" id="GO:0046930">
    <property type="term" value="C:pore complex"/>
    <property type="evidence" value="ECO:0007669"/>
    <property type="project" value="UniProtKB-KW"/>
</dbReference>
<sequence>MRTPLLVLAVTATALSPGIASAQSSATLYGTLATGLVYSPNVRGGAYAGELDNDHWNSTVGLKGKEDLGRGLSAVFNLQMAIRPSNGALSGAGGCTQLFCKAYAGLADARLGTITVGRQHDYMAELRPYQANYYSTTLAAHPGGIDRFNFPGVNNAIKYRNELGPLTVGFMYALPDHAATGQAFSGRMLSALLAWSKNGFDAALAWSSFSDYALKPWSPTSGLGLPGGTFWGVNGTPGSTAVVPLARLDMAGAGTGYTWGHARFAIGAFDVHPKGRDGQSASMPIVNANVGYYVRPDIVLGFGYWHANFRAAQTRYDNVNVSADYFLSKSTDMFISPVYEHTSGRGLAQLFQLGSASGGNQFAVDIGIRHNF</sequence>
<evidence type="ECO:0000256" key="7">
    <source>
        <dbReference type="ARBA" id="ARBA00023065"/>
    </source>
</evidence>
<dbReference type="SUPFAM" id="SSF56935">
    <property type="entry name" value="Porins"/>
    <property type="match status" value="1"/>
</dbReference>
<gene>
    <name evidence="14" type="ORF">B7G54_07070</name>
    <name evidence="13" type="ORF">LMG29660_05075</name>
</gene>
<evidence type="ECO:0000259" key="12">
    <source>
        <dbReference type="Pfam" id="PF13609"/>
    </source>
</evidence>
<keyword evidence="8" id="KW-0626">Porin</keyword>
<evidence type="ECO:0000313" key="13">
    <source>
        <dbReference type="EMBL" id="CAB3764759.1"/>
    </source>
</evidence>
<evidence type="ECO:0000313" key="14">
    <source>
        <dbReference type="EMBL" id="ORT87298.1"/>
    </source>
</evidence>
<comment type="subunit">
    <text evidence="2">Homotrimer.</text>
</comment>
<keyword evidence="9" id="KW-0472">Membrane</keyword>
<dbReference type="InterPro" id="IPR050298">
    <property type="entry name" value="Gram-neg_bact_OMP"/>
</dbReference>
<dbReference type="RefSeq" id="WP_085038460.1">
    <property type="nucleotide sequence ID" value="NZ_CADIKG010000015.1"/>
</dbReference>
<feature type="chain" id="PRO_5044567743" evidence="11">
    <location>
        <begin position="23"/>
        <end position="372"/>
    </location>
</feature>
<feature type="signal peptide" evidence="11">
    <location>
        <begin position="1"/>
        <end position="22"/>
    </location>
</feature>
<protein>
    <submittedName>
        <fullName evidence="14">Porin</fullName>
    </submittedName>
</protein>
<keyword evidence="6 11" id="KW-0732">Signal</keyword>
<keyword evidence="3" id="KW-0813">Transport</keyword>
<dbReference type="EMBL" id="NBYX01000003">
    <property type="protein sequence ID" value="ORT87298.1"/>
    <property type="molecule type" value="Genomic_DNA"/>
</dbReference>
<dbReference type="GO" id="GO:0006811">
    <property type="term" value="P:monoatomic ion transport"/>
    <property type="evidence" value="ECO:0007669"/>
    <property type="project" value="UniProtKB-KW"/>
</dbReference>
<keyword evidence="7" id="KW-0406">Ion transport</keyword>
<keyword evidence="4" id="KW-1134">Transmembrane beta strand</keyword>
<evidence type="ECO:0000256" key="3">
    <source>
        <dbReference type="ARBA" id="ARBA00022448"/>
    </source>
</evidence>
<evidence type="ECO:0000256" key="10">
    <source>
        <dbReference type="ARBA" id="ARBA00023237"/>
    </source>
</evidence>
<evidence type="ECO:0000256" key="11">
    <source>
        <dbReference type="SAM" id="SignalP"/>
    </source>
</evidence>
<dbReference type="AlphaFoldDB" id="A0A1X1PKA3"/>
<reference evidence="14 15" key="1">
    <citation type="submission" date="2017-04" db="EMBL/GenBank/DDBJ databases">
        <title>Burkholderia puraquae sp. nov., a novel Burkholderia cepacia complex species from hospital setting samples.</title>
        <authorList>
            <person name="Martina P."/>
            <person name="Leguizamon M."/>
            <person name="Prieto C."/>
            <person name="Sousa S."/>
            <person name="Montanaro P."/>
            <person name="Draghi W."/>
            <person name="Staembler M."/>
            <person name="Bettiol M."/>
            <person name="Figoli C."/>
            <person name="Palau J."/>
            <person name="Alvarez F."/>
            <person name="Benetti S."/>
            <person name="Anchat E."/>
            <person name="Vescina C."/>
            <person name="Ferreras J."/>
            <person name="Lasch P."/>
            <person name="Lagares A."/>
            <person name="Zorreguieta A."/>
            <person name="Yantorno O."/>
            <person name="Bosch A."/>
        </authorList>
    </citation>
    <scope>NUCLEOTIDE SEQUENCE [LARGE SCALE GENOMIC DNA]</scope>
    <source>
        <strain evidence="14 15">CAMPA 1040</strain>
    </source>
</reference>
<dbReference type="EMBL" id="CADIKG010000015">
    <property type="protein sequence ID" value="CAB3764759.1"/>
    <property type="molecule type" value="Genomic_DNA"/>
</dbReference>
<keyword evidence="15" id="KW-1185">Reference proteome</keyword>
<evidence type="ECO:0000313" key="16">
    <source>
        <dbReference type="Proteomes" id="UP000494135"/>
    </source>
</evidence>
<evidence type="ECO:0000256" key="8">
    <source>
        <dbReference type="ARBA" id="ARBA00023114"/>
    </source>
</evidence>
<dbReference type="PANTHER" id="PTHR34501">
    <property type="entry name" value="PROTEIN YDDL-RELATED"/>
    <property type="match status" value="1"/>
</dbReference>
<comment type="subcellular location">
    <subcellularLocation>
        <location evidence="1">Cell outer membrane</location>
        <topology evidence="1">Multi-pass membrane protein</topology>
    </subcellularLocation>
</comment>
<dbReference type="PANTHER" id="PTHR34501:SF9">
    <property type="entry name" value="MAJOR OUTER MEMBRANE PROTEIN P.IA"/>
    <property type="match status" value="1"/>
</dbReference>
<evidence type="ECO:0000256" key="1">
    <source>
        <dbReference type="ARBA" id="ARBA00004571"/>
    </source>
</evidence>
<dbReference type="InterPro" id="IPR023614">
    <property type="entry name" value="Porin_dom_sf"/>
</dbReference>